<feature type="domain" description="OmpR/PhoB-type" evidence="6">
    <location>
        <begin position="1"/>
        <end position="97"/>
    </location>
</feature>
<keyword evidence="4" id="KW-0804">Transcription</keyword>
<dbReference type="InterPro" id="IPR016032">
    <property type="entry name" value="Sig_transdc_resp-reg_C-effctor"/>
</dbReference>
<dbReference type="SMART" id="SM00862">
    <property type="entry name" value="Trans_reg_C"/>
    <property type="match status" value="1"/>
</dbReference>
<gene>
    <name evidence="7" type="ORF">GCM10022224_049860</name>
</gene>
<evidence type="ECO:0000256" key="4">
    <source>
        <dbReference type="ARBA" id="ARBA00023163"/>
    </source>
</evidence>
<dbReference type="CDD" id="cd15831">
    <property type="entry name" value="BTAD"/>
    <property type="match status" value="1"/>
</dbReference>
<accession>A0ABP7C545</accession>
<comment type="similarity">
    <text evidence="1">Belongs to the AfsR/DnrI/RedD regulatory family.</text>
</comment>
<sequence>MRIDVLGAVRALRDDGSPIDLGGPRHREVLARLVAAEGRMVTTDTLVDDLWNDPPARAVGALRTFVAALRRALEPDRPPRDPPRVIVTEGPGYALRLPREDVDVHRFEDTLARARRDPDTVTDLGAALAAWRGPAYADVPGSAWAQRERTRLEELRLEGVELRARILLDHGEGDDLVAELGAHVAEHPWREPAWGLLARALYRAGRQADALASLRRARAMLVDQLGLDPSAELQRLETDILNRSAPLEGTRTAWTGPGVRLGPRTTVDLARTLALAGGDALVHSRRDRLAAVQAAERTGDLSLTARVIGAYDVPAIWSRADDPEQSRAVVAAAERTLTALGPDGPADLSARLLATIAVESRSADLSRADLSGADLSGAELRRAQQAARQAEALARDLADPALLAFALNGVFLQSFTRPGLAAVRDGIGAEILDLATRHELPNFAVLGRLIRLQSASALGDLDAAASHARAAEQLAAATEAPLVFVLTRWFQARTAAARSTEPGGPTAATAAAHYRAAENALRTAGMPGLHRGLFPLALLGLRLLHDRPAPTDPDLDWGPYRPWALPLVLLAQDRVEEARTALAAVPEPARDHMQEAMWCLTARAAVHLGEREIAAHAAASLRDAGAEHAGAASGMLTLGPVALYSAEAESCAGALPRSGYQPPR</sequence>
<dbReference type="Pfam" id="PF00486">
    <property type="entry name" value="Trans_reg_C"/>
    <property type="match status" value="1"/>
</dbReference>
<dbReference type="InterPro" id="IPR036388">
    <property type="entry name" value="WH-like_DNA-bd_sf"/>
</dbReference>
<dbReference type="PANTHER" id="PTHR35807:SF1">
    <property type="entry name" value="TRANSCRIPTIONAL REGULATOR REDD"/>
    <property type="match status" value="1"/>
</dbReference>
<comment type="caution">
    <text evidence="7">The sequence shown here is derived from an EMBL/GenBank/DDBJ whole genome shotgun (WGS) entry which is preliminary data.</text>
</comment>
<evidence type="ECO:0000256" key="3">
    <source>
        <dbReference type="ARBA" id="ARBA00023125"/>
    </source>
</evidence>
<dbReference type="Pfam" id="PF03704">
    <property type="entry name" value="BTAD"/>
    <property type="match status" value="1"/>
</dbReference>
<dbReference type="PROSITE" id="PS51755">
    <property type="entry name" value="OMPR_PHOB"/>
    <property type="match status" value="1"/>
</dbReference>
<dbReference type="InterPro" id="IPR001646">
    <property type="entry name" value="5peptide_repeat"/>
</dbReference>
<dbReference type="RefSeq" id="WP_344882639.1">
    <property type="nucleotide sequence ID" value="NZ_BAAAZP010000091.1"/>
</dbReference>
<reference evidence="8" key="1">
    <citation type="journal article" date="2019" name="Int. J. Syst. Evol. Microbiol.">
        <title>The Global Catalogue of Microorganisms (GCM) 10K type strain sequencing project: providing services to taxonomists for standard genome sequencing and annotation.</title>
        <authorList>
            <consortium name="The Broad Institute Genomics Platform"/>
            <consortium name="The Broad Institute Genome Sequencing Center for Infectious Disease"/>
            <person name="Wu L."/>
            <person name="Ma J."/>
        </authorList>
    </citation>
    <scope>NUCLEOTIDE SEQUENCE [LARGE SCALE GENOMIC DNA]</scope>
    <source>
        <strain evidence="8">JCM 16904</strain>
    </source>
</reference>
<evidence type="ECO:0000313" key="8">
    <source>
        <dbReference type="Proteomes" id="UP001500902"/>
    </source>
</evidence>
<evidence type="ECO:0000259" key="6">
    <source>
        <dbReference type="PROSITE" id="PS51755"/>
    </source>
</evidence>
<keyword evidence="2" id="KW-0805">Transcription regulation</keyword>
<dbReference type="InterPro" id="IPR011990">
    <property type="entry name" value="TPR-like_helical_dom_sf"/>
</dbReference>
<feature type="DNA-binding region" description="OmpR/PhoB-type" evidence="5">
    <location>
        <begin position="1"/>
        <end position="97"/>
    </location>
</feature>
<evidence type="ECO:0000256" key="2">
    <source>
        <dbReference type="ARBA" id="ARBA00023015"/>
    </source>
</evidence>
<organism evidence="7 8">
    <name type="scientific">Nonomuraea antimicrobica</name>
    <dbReference type="NCBI Taxonomy" id="561173"/>
    <lineage>
        <taxon>Bacteria</taxon>
        <taxon>Bacillati</taxon>
        <taxon>Actinomycetota</taxon>
        <taxon>Actinomycetes</taxon>
        <taxon>Streptosporangiales</taxon>
        <taxon>Streptosporangiaceae</taxon>
        <taxon>Nonomuraea</taxon>
    </lineage>
</organism>
<dbReference type="EMBL" id="BAAAZP010000091">
    <property type="protein sequence ID" value="GAA3679655.1"/>
    <property type="molecule type" value="Genomic_DNA"/>
</dbReference>
<dbReference type="Gene3D" id="1.10.10.10">
    <property type="entry name" value="Winged helix-like DNA-binding domain superfamily/Winged helix DNA-binding domain"/>
    <property type="match status" value="1"/>
</dbReference>
<dbReference type="InterPro" id="IPR005158">
    <property type="entry name" value="BTAD"/>
</dbReference>
<evidence type="ECO:0000313" key="7">
    <source>
        <dbReference type="EMBL" id="GAA3679655.1"/>
    </source>
</evidence>
<evidence type="ECO:0000256" key="5">
    <source>
        <dbReference type="PROSITE-ProRule" id="PRU01091"/>
    </source>
</evidence>
<protein>
    <submittedName>
        <fullName evidence="7">AfsR/SARP family transcriptional regulator</fullName>
    </submittedName>
</protein>
<dbReference type="InterPro" id="IPR001867">
    <property type="entry name" value="OmpR/PhoB-type_DNA-bd"/>
</dbReference>
<dbReference type="Proteomes" id="UP001500902">
    <property type="component" value="Unassembled WGS sequence"/>
</dbReference>
<dbReference type="Pfam" id="PF00805">
    <property type="entry name" value="Pentapeptide"/>
    <property type="match status" value="1"/>
</dbReference>
<dbReference type="SUPFAM" id="SSF48452">
    <property type="entry name" value="TPR-like"/>
    <property type="match status" value="1"/>
</dbReference>
<keyword evidence="3 5" id="KW-0238">DNA-binding</keyword>
<name>A0ABP7C545_9ACTN</name>
<proteinExistence type="inferred from homology"/>
<dbReference type="InterPro" id="IPR051677">
    <property type="entry name" value="AfsR-DnrI-RedD_regulator"/>
</dbReference>
<keyword evidence="8" id="KW-1185">Reference proteome</keyword>
<dbReference type="SMART" id="SM01043">
    <property type="entry name" value="BTAD"/>
    <property type="match status" value="1"/>
</dbReference>
<dbReference type="SUPFAM" id="SSF46894">
    <property type="entry name" value="C-terminal effector domain of the bipartite response regulators"/>
    <property type="match status" value="1"/>
</dbReference>
<dbReference type="PANTHER" id="PTHR35807">
    <property type="entry name" value="TRANSCRIPTIONAL REGULATOR REDD-RELATED"/>
    <property type="match status" value="1"/>
</dbReference>
<evidence type="ECO:0000256" key="1">
    <source>
        <dbReference type="ARBA" id="ARBA00005820"/>
    </source>
</evidence>
<dbReference type="Gene3D" id="1.25.40.10">
    <property type="entry name" value="Tetratricopeptide repeat domain"/>
    <property type="match status" value="1"/>
</dbReference>